<protein>
    <recommendedName>
        <fullName evidence="3">EpsG family protein</fullName>
    </recommendedName>
</protein>
<keyword evidence="1" id="KW-0472">Membrane</keyword>
<organism evidence="2">
    <name type="scientific">marine sediment metagenome</name>
    <dbReference type="NCBI Taxonomy" id="412755"/>
    <lineage>
        <taxon>unclassified sequences</taxon>
        <taxon>metagenomes</taxon>
        <taxon>ecological metagenomes</taxon>
    </lineage>
</organism>
<accession>A0A0F9P338</accession>
<evidence type="ECO:0000313" key="2">
    <source>
        <dbReference type="EMBL" id="KKM95500.1"/>
    </source>
</evidence>
<sequence length="318" mass="36710">MEKDLNKAVALAALFTFIFAFLAVNYAGGGDYSFHFEKAKNGCENSNPDNQNCEVYAPLFHWIAKPFAFHPNAFFYFTVFLIGFVTPMLLFLLSRNWLAVWFYYSTTSYYWFMIDGIFAQALAMILLLLVLILKDWKHQALIVLLAILSHGSGFFLVLITFFVKNILTKENITELLDELKEKDWKKIIPCSGVFGVQQPLVLKEQVGNLITTGQKFTFGDLLIPFTKIFPFPFTFFALRQALRDKHYHILGLTLVTFAAGFWVSHRIFYMLPLILIPSLTDWVETLNPRHRIIFLLITLGVFGFQLYSWVQFKLVCGI</sequence>
<feature type="transmembrane region" description="Helical" evidence="1">
    <location>
        <begin position="73"/>
        <end position="94"/>
    </location>
</feature>
<name>A0A0F9P338_9ZZZZ</name>
<proteinExistence type="predicted"/>
<evidence type="ECO:0008006" key="3">
    <source>
        <dbReference type="Google" id="ProtNLM"/>
    </source>
</evidence>
<keyword evidence="1" id="KW-1133">Transmembrane helix</keyword>
<feature type="transmembrane region" description="Helical" evidence="1">
    <location>
        <begin position="140"/>
        <end position="163"/>
    </location>
</feature>
<feature type="transmembrane region" description="Helical" evidence="1">
    <location>
        <begin position="6"/>
        <end position="28"/>
    </location>
</feature>
<dbReference type="AlphaFoldDB" id="A0A0F9P338"/>
<feature type="transmembrane region" description="Helical" evidence="1">
    <location>
        <begin position="109"/>
        <end position="133"/>
    </location>
</feature>
<comment type="caution">
    <text evidence="2">The sequence shown here is derived from an EMBL/GenBank/DDBJ whole genome shotgun (WGS) entry which is preliminary data.</text>
</comment>
<gene>
    <name evidence="2" type="ORF">LCGC14_1187550</name>
</gene>
<feature type="transmembrane region" description="Helical" evidence="1">
    <location>
        <begin position="250"/>
        <end position="271"/>
    </location>
</feature>
<keyword evidence="1" id="KW-0812">Transmembrane</keyword>
<reference evidence="2" key="1">
    <citation type="journal article" date="2015" name="Nature">
        <title>Complex archaea that bridge the gap between prokaryotes and eukaryotes.</title>
        <authorList>
            <person name="Spang A."/>
            <person name="Saw J.H."/>
            <person name="Jorgensen S.L."/>
            <person name="Zaremba-Niedzwiedzka K."/>
            <person name="Martijn J."/>
            <person name="Lind A.E."/>
            <person name="van Eijk R."/>
            <person name="Schleper C."/>
            <person name="Guy L."/>
            <person name="Ettema T.J."/>
        </authorList>
    </citation>
    <scope>NUCLEOTIDE SEQUENCE</scope>
</reference>
<feature type="transmembrane region" description="Helical" evidence="1">
    <location>
        <begin position="291"/>
        <end position="310"/>
    </location>
</feature>
<dbReference type="EMBL" id="LAZR01006001">
    <property type="protein sequence ID" value="KKM95500.1"/>
    <property type="molecule type" value="Genomic_DNA"/>
</dbReference>
<evidence type="ECO:0000256" key="1">
    <source>
        <dbReference type="SAM" id="Phobius"/>
    </source>
</evidence>